<reference evidence="8" key="1">
    <citation type="submission" date="2023-08" db="EMBL/GenBank/DDBJ databases">
        <title>Functional and genomic diversity of the sorghum phyllosphere microbiome.</title>
        <authorList>
            <person name="Shade A."/>
        </authorList>
    </citation>
    <scope>NUCLEOTIDE SEQUENCE</scope>
    <source>
        <strain evidence="8">SORGH_AS_0201</strain>
    </source>
</reference>
<keyword evidence="4" id="KW-0010">Activator</keyword>
<feature type="compositionally biased region" description="Basic and acidic residues" evidence="6">
    <location>
        <begin position="1"/>
        <end position="10"/>
    </location>
</feature>
<feature type="domain" description="HTH araC/xylS-type" evidence="7">
    <location>
        <begin position="164"/>
        <end position="265"/>
    </location>
</feature>
<dbReference type="SMART" id="SM00342">
    <property type="entry name" value="HTH_ARAC"/>
    <property type="match status" value="1"/>
</dbReference>
<protein>
    <submittedName>
        <fullName evidence="8">AraC-like DNA-binding protein</fullName>
    </submittedName>
</protein>
<accession>A0AAJ2BL88</accession>
<dbReference type="PANTHER" id="PTHR11019">
    <property type="entry name" value="HTH-TYPE TRANSCRIPTIONAL REGULATOR NIMR"/>
    <property type="match status" value="1"/>
</dbReference>
<dbReference type="GO" id="GO:0009893">
    <property type="term" value="P:positive regulation of metabolic process"/>
    <property type="evidence" value="ECO:0007669"/>
    <property type="project" value="UniProtKB-ARBA"/>
</dbReference>
<dbReference type="Gene3D" id="1.10.10.60">
    <property type="entry name" value="Homeodomain-like"/>
    <property type="match status" value="1"/>
</dbReference>
<evidence type="ECO:0000256" key="1">
    <source>
        <dbReference type="ARBA" id="ARBA00022491"/>
    </source>
</evidence>
<organism evidence="8 9">
    <name type="scientific">Pseudomonas oryzihabitans</name>
    <dbReference type="NCBI Taxonomy" id="47885"/>
    <lineage>
        <taxon>Bacteria</taxon>
        <taxon>Pseudomonadati</taxon>
        <taxon>Pseudomonadota</taxon>
        <taxon>Gammaproteobacteria</taxon>
        <taxon>Pseudomonadales</taxon>
        <taxon>Pseudomonadaceae</taxon>
        <taxon>Pseudomonas</taxon>
    </lineage>
</organism>
<dbReference type="PROSITE" id="PS01124">
    <property type="entry name" value="HTH_ARAC_FAMILY_2"/>
    <property type="match status" value="1"/>
</dbReference>
<keyword evidence="3 8" id="KW-0238">DNA-binding</keyword>
<dbReference type="RefSeq" id="WP_309758514.1">
    <property type="nucleotide sequence ID" value="NZ_JAVJAF010000001.1"/>
</dbReference>
<dbReference type="InterPro" id="IPR020449">
    <property type="entry name" value="Tscrpt_reg_AraC-type_HTH"/>
</dbReference>
<dbReference type="InterPro" id="IPR003313">
    <property type="entry name" value="AraC-bd"/>
</dbReference>
<evidence type="ECO:0000313" key="8">
    <source>
        <dbReference type="EMBL" id="MDR6234617.1"/>
    </source>
</evidence>
<dbReference type="PROSITE" id="PS00041">
    <property type="entry name" value="HTH_ARAC_FAMILY_1"/>
    <property type="match status" value="1"/>
</dbReference>
<proteinExistence type="predicted"/>
<name>A0AAJ2BL88_9PSED</name>
<dbReference type="InterPro" id="IPR014710">
    <property type="entry name" value="RmlC-like_jellyroll"/>
</dbReference>
<dbReference type="InterPro" id="IPR009057">
    <property type="entry name" value="Homeodomain-like_sf"/>
</dbReference>
<evidence type="ECO:0000256" key="2">
    <source>
        <dbReference type="ARBA" id="ARBA00023015"/>
    </source>
</evidence>
<dbReference type="InterPro" id="IPR011051">
    <property type="entry name" value="RmlC_Cupin_sf"/>
</dbReference>
<feature type="region of interest" description="Disordered" evidence="6">
    <location>
        <begin position="1"/>
        <end position="20"/>
    </location>
</feature>
<dbReference type="PRINTS" id="PR00032">
    <property type="entry name" value="HTHARAC"/>
</dbReference>
<gene>
    <name evidence="8" type="ORF">QE440_002358</name>
</gene>
<dbReference type="EMBL" id="JAVJAF010000001">
    <property type="protein sequence ID" value="MDR6234617.1"/>
    <property type="molecule type" value="Genomic_DNA"/>
</dbReference>
<comment type="caution">
    <text evidence="8">The sequence shown here is derived from an EMBL/GenBank/DDBJ whole genome shotgun (WGS) entry which is preliminary data.</text>
</comment>
<evidence type="ECO:0000256" key="3">
    <source>
        <dbReference type="ARBA" id="ARBA00023125"/>
    </source>
</evidence>
<dbReference type="Proteomes" id="UP001268036">
    <property type="component" value="Unassembled WGS sequence"/>
</dbReference>
<dbReference type="AlphaFoldDB" id="A0AAJ2BL88"/>
<evidence type="ECO:0000256" key="5">
    <source>
        <dbReference type="ARBA" id="ARBA00023163"/>
    </source>
</evidence>
<dbReference type="CDD" id="cd06124">
    <property type="entry name" value="cupin_NimR-like_N"/>
    <property type="match status" value="1"/>
</dbReference>
<dbReference type="GO" id="GO:0043565">
    <property type="term" value="F:sequence-specific DNA binding"/>
    <property type="evidence" value="ECO:0007669"/>
    <property type="project" value="InterPro"/>
</dbReference>
<dbReference type="FunFam" id="1.10.10.60:FF:000132">
    <property type="entry name" value="AraC family transcriptional regulator"/>
    <property type="match status" value="1"/>
</dbReference>
<dbReference type="InterPro" id="IPR018062">
    <property type="entry name" value="HTH_AraC-typ_CS"/>
</dbReference>
<keyword evidence="1" id="KW-0678">Repressor</keyword>
<keyword evidence="5" id="KW-0804">Transcription</keyword>
<evidence type="ECO:0000256" key="4">
    <source>
        <dbReference type="ARBA" id="ARBA00023159"/>
    </source>
</evidence>
<dbReference type="InterPro" id="IPR018060">
    <property type="entry name" value="HTH_AraC"/>
</dbReference>
<dbReference type="SUPFAM" id="SSF51182">
    <property type="entry name" value="RmlC-like cupins"/>
    <property type="match status" value="1"/>
</dbReference>
<sequence>MQEQTIDRYRTPVAGPPAASASTPLVSVLNTFAHGQVWPPHAHAQAHLMYTVNGVLEVTTQEGAWFVPPKQAIWIPPGIEHQARANGEATLQVVMIELPRGLPAPQSATRMVLISPLLRELLRCLRRGNHAYGEAELGSHVRALMLAELVFHDESALHLPALADRRLRVIQTSLHADPADDTALATWAQQLHLCSRSLARLFLKETGTSFSTWRQHTRLMLALPRLAAGEPVMRVALDLGYASPSAFTRMFRRVLGVSPSEYLDAQG</sequence>
<dbReference type="Gene3D" id="2.60.120.10">
    <property type="entry name" value="Jelly Rolls"/>
    <property type="match status" value="1"/>
</dbReference>
<dbReference type="Pfam" id="PF12833">
    <property type="entry name" value="HTH_18"/>
    <property type="match status" value="1"/>
</dbReference>
<dbReference type="Pfam" id="PF02311">
    <property type="entry name" value="AraC_binding"/>
    <property type="match status" value="1"/>
</dbReference>
<keyword evidence="2" id="KW-0805">Transcription regulation</keyword>
<evidence type="ECO:0000256" key="6">
    <source>
        <dbReference type="SAM" id="MobiDB-lite"/>
    </source>
</evidence>
<evidence type="ECO:0000259" key="7">
    <source>
        <dbReference type="PROSITE" id="PS01124"/>
    </source>
</evidence>
<dbReference type="GO" id="GO:0003700">
    <property type="term" value="F:DNA-binding transcription factor activity"/>
    <property type="evidence" value="ECO:0007669"/>
    <property type="project" value="InterPro"/>
</dbReference>
<dbReference type="SUPFAM" id="SSF46689">
    <property type="entry name" value="Homeodomain-like"/>
    <property type="match status" value="2"/>
</dbReference>
<evidence type="ECO:0000313" key="9">
    <source>
        <dbReference type="Proteomes" id="UP001268036"/>
    </source>
</evidence>
<dbReference type="PANTHER" id="PTHR11019:SF159">
    <property type="entry name" value="TRANSCRIPTIONAL REGULATOR-RELATED"/>
    <property type="match status" value="1"/>
</dbReference>